<dbReference type="EC" id="3.1.1.11" evidence="3 8"/>
<evidence type="ECO:0000313" key="11">
    <source>
        <dbReference type="Proteomes" id="UP001227543"/>
    </source>
</evidence>
<comment type="similarity">
    <text evidence="2">Belongs to the pectinesterase family.</text>
</comment>
<feature type="active site" evidence="7">
    <location>
        <position position="157"/>
    </location>
</feature>
<comment type="subcellular location">
    <subcellularLocation>
        <location evidence="8">Secreted</location>
    </subcellularLocation>
</comment>
<keyword evidence="8" id="KW-0964">Secreted</keyword>
<gene>
    <name evidence="10" type="ORF">CTAM01_01114</name>
</gene>
<dbReference type="PROSITE" id="PS00503">
    <property type="entry name" value="PECTINESTERASE_2"/>
    <property type="match status" value="1"/>
</dbReference>
<name>A0ABQ9RT52_9PEZI</name>
<keyword evidence="5 8" id="KW-0063">Aspartyl esterase</keyword>
<dbReference type="SUPFAM" id="SSF51126">
    <property type="entry name" value="Pectin lyase-like"/>
    <property type="match status" value="1"/>
</dbReference>
<dbReference type="Gene3D" id="2.160.20.10">
    <property type="entry name" value="Single-stranded right-handed beta-helix, Pectin lyase-like"/>
    <property type="match status" value="1"/>
</dbReference>
<dbReference type="EMBL" id="MLFU01000002">
    <property type="protein sequence ID" value="KAK1512184.1"/>
    <property type="molecule type" value="Genomic_DNA"/>
</dbReference>
<keyword evidence="4 8" id="KW-0378">Hydrolase</keyword>
<dbReference type="PANTHER" id="PTHR31321:SF127">
    <property type="entry name" value="PECTINESTERASE"/>
    <property type="match status" value="1"/>
</dbReference>
<keyword evidence="8" id="KW-0732">Signal</keyword>
<dbReference type="InterPro" id="IPR012334">
    <property type="entry name" value="Pectin_lyas_fold"/>
</dbReference>
<evidence type="ECO:0000256" key="6">
    <source>
        <dbReference type="ARBA" id="ARBA00047928"/>
    </source>
</evidence>
<organism evidence="10 11">
    <name type="scientific">Colletotrichum tamarilloi</name>
    <dbReference type="NCBI Taxonomy" id="1209934"/>
    <lineage>
        <taxon>Eukaryota</taxon>
        <taxon>Fungi</taxon>
        <taxon>Dikarya</taxon>
        <taxon>Ascomycota</taxon>
        <taxon>Pezizomycotina</taxon>
        <taxon>Sordariomycetes</taxon>
        <taxon>Hypocreomycetidae</taxon>
        <taxon>Glomerellales</taxon>
        <taxon>Glomerellaceae</taxon>
        <taxon>Colletotrichum</taxon>
        <taxon>Colletotrichum acutatum species complex</taxon>
    </lineage>
</organism>
<accession>A0ABQ9RT52</accession>
<keyword evidence="8" id="KW-0961">Cell wall biogenesis/degradation</keyword>
<dbReference type="Proteomes" id="UP001227543">
    <property type="component" value="Unassembled WGS sequence"/>
</dbReference>
<evidence type="ECO:0000313" key="10">
    <source>
        <dbReference type="EMBL" id="KAK1512184.1"/>
    </source>
</evidence>
<dbReference type="Pfam" id="PF01095">
    <property type="entry name" value="Pectinesterase"/>
    <property type="match status" value="1"/>
</dbReference>
<dbReference type="GeneID" id="85401395"/>
<evidence type="ECO:0000256" key="4">
    <source>
        <dbReference type="ARBA" id="ARBA00022801"/>
    </source>
</evidence>
<dbReference type="PANTHER" id="PTHR31321">
    <property type="entry name" value="ACYL-COA THIOESTER HYDROLASE YBHC-RELATED"/>
    <property type="match status" value="1"/>
</dbReference>
<reference evidence="10 11" key="1">
    <citation type="submission" date="2016-10" db="EMBL/GenBank/DDBJ databases">
        <title>The genome sequence of Colletotrichum fioriniae PJ7.</title>
        <authorList>
            <person name="Baroncelli R."/>
        </authorList>
    </citation>
    <scope>NUCLEOTIDE SEQUENCE [LARGE SCALE GENOMIC DNA]</scope>
    <source>
        <strain evidence="10 11">Tom-12</strain>
    </source>
</reference>
<feature type="chain" id="PRO_5044996977" description="Pectinesterase" evidence="8">
    <location>
        <begin position="17"/>
        <end position="306"/>
    </location>
</feature>
<comment type="function">
    <text evidence="8">Involved in maceration and soft-rotting of plant tissue.</text>
</comment>
<evidence type="ECO:0000256" key="3">
    <source>
        <dbReference type="ARBA" id="ARBA00013229"/>
    </source>
</evidence>
<evidence type="ECO:0000256" key="1">
    <source>
        <dbReference type="ARBA" id="ARBA00005184"/>
    </source>
</evidence>
<protein>
    <recommendedName>
        <fullName evidence="3 8">Pectinesterase</fullName>
        <ecNumber evidence="3 8">3.1.1.11</ecNumber>
    </recommendedName>
</protein>
<dbReference type="RefSeq" id="XP_060388619.1">
    <property type="nucleotide sequence ID" value="XM_060517157.1"/>
</dbReference>
<dbReference type="InterPro" id="IPR011050">
    <property type="entry name" value="Pectin_lyase_fold/virulence"/>
</dbReference>
<keyword evidence="11" id="KW-1185">Reference proteome</keyword>
<comment type="catalytic activity">
    <reaction evidence="6 8">
        <text>[(1-&gt;4)-alpha-D-galacturonosyl methyl ester](n) + n H2O = [(1-&gt;4)-alpha-D-galacturonosyl](n) + n methanol + n H(+)</text>
        <dbReference type="Rhea" id="RHEA:22380"/>
        <dbReference type="Rhea" id="RHEA-COMP:14570"/>
        <dbReference type="Rhea" id="RHEA-COMP:14573"/>
        <dbReference type="ChEBI" id="CHEBI:15377"/>
        <dbReference type="ChEBI" id="CHEBI:15378"/>
        <dbReference type="ChEBI" id="CHEBI:17790"/>
        <dbReference type="ChEBI" id="CHEBI:140522"/>
        <dbReference type="ChEBI" id="CHEBI:140523"/>
        <dbReference type="EC" id="3.1.1.11"/>
    </reaction>
</comment>
<evidence type="ECO:0000256" key="2">
    <source>
        <dbReference type="ARBA" id="ARBA00008891"/>
    </source>
</evidence>
<comment type="caution">
    <text evidence="10">The sequence shown here is derived from an EMBL/GenBank/DDBJ whole genome shotgun (WGS) entry which is preliminary data.</text>
</comment>
<evidence type="ECO:0000256" key="5">
    <source>
        <dbReference type="ARBA" id="ARBA00023085"/>
    </source>
</evidence>
<comment type="pathway">
    <text evidence="1 8">Glycan metabolism; pectin degradation; 2-dehydro-3-deoxy-D-gluconate from pectin: step 1/5.</text>
</comment>
<evidence type="ECO:0000259" key="9">
    <source>
        <dbReference type="Pfam" id="PF01095"/>
    </source>
</evidence>
<feature type="signal peptide" evidence="8">
    <location>
        <begin position="1"/>
        <end position="16"/>
    </location>
</feature>
<feature type="domain" description="Pectinesterase catalytic" evidence="9">
    <location>
        <begin position="69"/>
        <end position="273"/>
    </location>
</feature>
<sequence length="306" mass="32350">MKSFLTALTFVTAALAASRTSAPSGCLTVKKSGGQYSTIQKARAGPRPARTAQLTIYGYTADTSSYAGNKVTITAKKSQADGLDNDGSATLRIKAKNFKLYNVNVANTYGKGSQAVALSAYSDSAFYASAFTGFQDTLLAQQGNQLYSKCLIQGATDFIFGQKAMAWFEKCDLRVVAASLGYVTANGRASSSDKSEYVFNSCSIAAASGNSVADGAYYLGRPWGQYAQVVFQKTSMTGVINSAGWKQWNDGDPRTANVLFGEYQNTGIGSQGTRASFSKKLSAAVTPASILGSSYTSAAYYDSAYM</sequence>
<dbReference type="InterPro" id="IPR033131">
    <property type="entry name" value="Pectinesterase_Asp_AS"/>
</dbReference>
<evidence type="ECO:0000256" key="8">
    <source>
        <dbReference type="RuleBase" id="RU000589"/>
    </source>
</evidence>
<dbReference type="InterPro" id="IPR000070">
    <property type="entry name" value="Pectinesterase_cat"/>
</dbReference>
<evidence type="ECO:0000256" key="7">
    <source>
        <dbReference type="PROSITE-ProRule" id="PRU10040"/>
    </source>
</evidence>
<proteinExistence type="inferred from homology"/>